<evidence type="ECO:0000313" key="8">
    <source>
        <dbReference type="Ensembl" id="ENSSCAP00000008171.1"/>
    </source>
</evidence>
<keyword evidence="5 7" id="KW-0406">Ion transport</keyword>
<evidence type="ECO:0000256" key="6">
    <source>
        <dbReference type="ARBA" id="ARBA00023136"/>
    </source>
</evidence>
<dbReference type="GeneTree" id="ENSGT01040000244771"/>
<comment type="subcellular location">
    <subcellularLocation>
        <location evidence="1">Membrane</location>
        <topology evidence="1">Single-pass membrane protein</topology>
    </subcellularLocation>
</comment>
<feature type="transmembrane region" description="Helical" evidence="7">
    <location>
        <begin position="20"/>
        <end position="38"/>
    </location>
</feature>
<dbReference type="Ensembl" id="ENSSCAT00000009228.1">
    <property type="protein sequence ID" value="ENSSCAP00000008171.1"/>
    <property type="gene ID" value="ENSSCAG00000006257.1"/>
</dbReference>
<keyword evidence="6 7" id="KW-0472">Membrane</keyword>
<dbReference type="Gene3D" id="1.20.5.780">
    <property type="entry name" value="Single helix bin"/>
    <property type="match status" value="1"/>
</dbReference>
<reference evidence="8" key="2">
    <citation type="submission" date="2025-09" db="UniProtKB">
        <authorList>
            <consortium name="Ensembl"/>
        </authorList>
    </citation>
    <scope>IDENTIFICATION</scope>
</reference>
<accession>A0A8C9MUL4</accession>
<name>A0A8C9MUL4_SERCA</name>
<evidence type="ECO:0000256" key="1">
    <source>
        <dbReference type="ARBA" id="ARBA00004167"/>
    </source>
</evidence>
<protein>
    <recommendedName>
        <fullName evidence="7">FXYD domain-containing ion transport regulator</fullName>
    </recommendedName>
</protein>
<keyword evidence="3 7" id="KW-0813">Transport</keyword>
<organism evidence="8 9">
    <name type="scientific">Serinus canaria</name>
    <name type="common">Island canary</name>
    <name type="synonym">Fringilla canaria</name>
    <dbReference type="NCBI Taxonomy" id="9135"/>
    <lineage>
        <taxon>Eukaryota</taxon>
        <taxon>Metazoa</taxon>
        <taxon>Chordata</taxon>
        <taxon>Craniata</taxon>
        <taxon>Vertebrata</taxon>
        <taxon>Euteleostomi</taxon>
        <taxon>Archelosauria</taxon>
        <taxon>Archosauria</taxon>
        <taxon>Dinosauria</taxon>
        <taxon>Saurischia</taxon>
        <taxon>Theropoda</taxon>
        <taxon>Coelurosauria</taxon>
        <taxon>Aves</taxon>
        <taxon>Neognathae</taxon>
        <taxon>Neoaves</taxon>
        <taxon>Telluraves</taxon>
        <taxon>Australaves</taxon>
        <taxon>Passeriformes</taxon>
        <taxon>Passeroidea</taxon>
        <taxon>Fringillidae</taxon>
        <taxon>Carduelinae</taxon>
        <taxon>Serinus</taxon>
    </lineage>
</organism>
<dbReference type="GO" id="GO:0043269">
    <property type="term" value="P:regulation of monoatomic ion transport"/>
    <property type="evidence" value="ECO:0007669"/>
    <property type="project" value="InterPro"/>
</dbReference>
<evidence type="ECO:0000256" key="2">
    <source>
        <dbReference type="ARBA" id="ARBA00005948"/>
    </source>
</evidence>
<sequence>CPRWFGGGFWVFLDYDSLRLGGLIVAGIFFVLGILLILSERHKIPTNTPKNTPPNIP</sequence>
<evidence type="ECO:0000256" key="7">
    <source>
        <dbReference type="RuleBase" id="RU364131"/>
    </source>
</evidence>
<dbReference type="GO" id="GO:0016020">
    <property type="term" value="C:membrane"/>
    <property type="evidence" value="ECO:0007669"/>
    <property type="project" value="UniProtKB-SubCell"/>
</dbReference>
<reference evidence="8" key="1">
    <citation type="submission" date="2025-08" db="UniProtKB">
        <authorList>
            <consortium name="Ensembl"/>
        </authorList>
    </citation>
    <scope>IDENTIFICATION</scope>
</reference>
<dbReference type="AlphaFoldDB" id="A0A8C9MUL4"/>
<dbReference type="Pfam" id="PF02038">
    <property type="entry name" value="ATP1G1_PLM_MAT8"/>
    <property type="match status" value="1"/>
</dbReference>
<evidence type="ECO:0000256" key="5">
    <source>
        <dbReference type="ARBA" id="ARBA00023065"/>
    </source>
</evidence>
<evidence type="ECO:0000313" key="9">
    <source>
        <dbReference type="Proteomes" id="UP000694409"/>
    </source>
</evidence>
<proteinExistence type="inferred from homology"/>
<dbReference type="InterPro" id="IPR000272">
    <property type="entry name" value="Ion-transport_regulator_FXYD"/>
</dbReference>
<keyword evidence="4 7" id="KW-0812">Transmembrane</keyword>
<evidence type="ECO:0000256" key="4">
    <source>
        <dbReference type="ARBA" id="ARBA00022692"/>
    </source>
</evidence>
<evidence type="ECO:0000256" key="3">
    <source>
        <dbReference type="ARBA" id="ARBA00022448"/>
    </source>
</evidence>
<keyword evidence="9" id="KW-1185">Reference proteome</keyword>
<keyword evidence="7" id="KW-1133">Transmembrane helix</keyword>
<dbReference type="GO" id="GO:0099106">
    <property type="term" value="F:ion channel regulator activity"/>
    <property type="evidence" value="ECO:0007669"/>
    <property type="project" value="InterPro"/>
</dbReference>
<comment type="similarity">
    <text evidence="2 7">Belongs to the FXYD family.</text>
</comment>
<dbReference type="Proteomes" id="UP000694409">
    <property type="component" value="Unassembled WGS sequence"/>
</dbReference>
<dbReference type="GO" id="GO:0006811">
    <property type="term" value="P:monoatomic ion transport"/>
    <property type="evidence" value="ECO:0007669"/>
    <property type="project" value="UniProtKB-KW"/>
</dbReference>